<dbReference type="GO" id="GO:0005886">
    <property type="term" value="C:plasma membrane"/>
    <property type="evidence" value="ECO:0007669"/>
    <property type="project" value="UniProtKB-SubCell"/>
</dbReference>
<evidence type="ECO:0000256" key="1">
    <source>
        <dbReference type="ARBA" id="ARBA00004651"/>
    </source>
</evidence>
<keyword evidence="8" id="KW-0915">Sodium</keyword>
<dbReference type="GO" id="GO:0015824">
    <property type="term" value="P:proline transport"/>
    <property type="evidence" value="ECO:0007669"/>
    <property type="project" value="TreeGrafter"/>
</dbReference>
<evidence type="ECO:0000256" key="9">
    <source>
        <dbReference type="ARBA" id="ARBA00023065"/>
    </source>
</evidence>
<dbReference type="PROSITE" id="PS50283">
    <property type="entry name" value="NA_SOLUT_SYMP_3"/>
    <property type="match status" value="1"/>
</dbReference>
<feature type="transmembrane region" description="Helical" evidence="14">
    <location>
        <begin position="448"/>
        <end position="469"/>
    </location>
</feature>
<feature type="transmembrane region" description="Helical" evidence="14">
    <location>
        <begin position="570"/>
        <end position="592"/>
    </location>
</feature>
<keyword evidence="10 14" id="KW-0472">Membrane</keyword>
<dbReference type="GO" id="GO:0005298">
    <property type="term" value="F:proline:sodium symporter activity"/>
    <property type="evidence" value="ECO:0007669"/>
    <property type="project" value="TreeGrafter"/>
</dbReference>
<evidence type="ECO:0000256" key="14">
    <source>
        <dbReference type="SAM" id="Phobius"/>
    </source>
</evidence>
<evidence type="ECO:0000256" key="3">
    <source>
        <dbReference type="ARBA" id="ARBA00022448"/>
    </source>
</evidence>
<evidence type="ECO:0000256" key="13">
    <source>
        <dbReference type="RuleBase" id="RU362091"/>
    </source>
</evidence>
<dbReference type="EMBL" id="DQAY01000069">
    <property type="protein sequence ID" value="HCO23746.1"/>
    <property type="molecule type" value="Genomic_DNA"/>
</dbReference>
<dbReference type="InterPro" id="IPR050277">
    <property type="entry name" value="Sodium:Solute_Symporter"/>
</dbReference>
<keyword evidence="5 14" id="KW-0812">Transmembrane</keyword>
<keyword evidence="9" id="KW-0406">Ion transport</keyword>
<protein>
    <submittedName>
        <fullName evidence="15">Sodium:proline symporter</fullName>
    </submittedName>
</protein>
<feature type="transmembrane region" description="Helical" evidence="14">
    <location>
        <begin position="122"/>
        <end position="146"/>
    </location>
</feature>
<feature type="transmembrane region" description="Helical" evidence="14">
    <location>
        <begin position="629"/>
        <end position="653"/>
    </location>
</feature>
<comment type="subcellular location">
    <subcellularLocation>
        <location evidence="1">Cell membrane</location>
        <topology evidence="1">Multi-pass membrane protein</topology>
    </subcellularLocation>
</comment>
<comment type="caution">
    <text evidence="15">The sequence shown here is derived from an EMBL/GenBank/DDBJ whole genome shotgun (WGS) entry which is preliminary data.</text>
</comment>
<keyword evidence="4" id="KW-1003">Cell membrane</keyword>
<feature type="transmembrane region" description="Helical" evidence="14">
    <location>
        <begin position="545"/>
        <end position="564"/>
    </location>
</feature>
<dbReference type="InterPro" id="IPR001734">
    <property type="entry name" value="Na/solute_symporter"/>
</dbReference>
<keyword evidence="6" id="KW-0769">Symport</keyword>
<proteinExistence type="inferred from homology"/>
<sequence>MIQLVIIGIYLSLLLFLGVFSSRLFKGTSKDYMLASHSIGPFLLLMSIFGTTMTAFALVGSSGEAYKEGVGVYGMLASSSGIIHSLCFFLLGIKLWSWGYKYGYTTQIQFFRDRLESDRIGIILFPILVGLVIPYLLIGVMSSGVVISSITEGAFESSFAAYDYGVPPWLGSLVISLVVLIYVFFGGMRGTAWANTFQTIVFMVLGVVTFVVISSKLGGLDAASHAVLEKNPSKLMRAVDPADRERYAERYQTWTLIAKYNYARRILKTLKLTEEQKLEAYKAFKPRFPNWQTTAEAVYAAKNELYKLSNEQINKALLTQDDRVMPDPFPEKWKQGLMAHHDLREYPRRANAEDEKAKLIFAENIGHPEHDLDPDDPSKGKKWTIKKALGVYRASSWAPDAPHPMSKLVFFTYFFVPLSVGMFPHLFQHWLTARSAATFKLPVVAHPLFIMIVWVPCVLVGVWATSATFEGSPLFPPHFPANAVLAAMVKKMTSPVLAGFLTAGILAAIMSSLDSQFLCIGTMFTEDIVVHYGGKNRFTDKQVVFMARMFIIVIVAITYGFSLLEPRRVFTLGVWCFSGFSSLFPIIFAAVYWKRLTKAGTYAGVIVAFGTWLYLFREAKYALNPDYTFLGMMPVATMVVASAVAMILVSLVTPPPSKETLVRFFPED</sequence>
<reference evidence="15 16" key="1">
    <citation type="journal article" date="2018" name="Nat. Biotechnol.">
        <title>A standardized bacterial taxonomy based on genome phylogeny substantially revises the tree of life.</title>
        <authorList>
            <person name="Parks D.H."/>
            <person name="Chuvochina M."/>
            <person name="Waite D.W."/>
            <person name="Rinke C."/>
            <person name="Skarshewski A."/>
            <person name="Chaumeil P.A."/>
            <person name="Hugenholtz P."/>
        </authorList>
    </citation>
    <scope>NUCLEOTIDE SEQUENCE [LARGE SCALE GENOMIC DNA]</scope>
    <source>
        <strain evidence="15">UBA9375</strain>
    </source>
</reference>
<keyword evidence="3" id="KW-0813">Transport</keyword>
<feature type="transmembrane region" description="Helical" evidence="14">
    <location>
        <begin position="71"/>
        <end position="93"/>
    </location>
</feature>
<gene>
    <name evidence="15" type="ORF">DIT97_12085</name>
</gene>
<comment type="catalytic activity">
    <reaction evidence="12">
        <text>L-proline(in) + Na(+)(in) = L-proline(out) + Na(+)(out)</text>
        <dbReference type="Rhea" id="RHEA:28967"/>
        <dbReference type="ChEBI" id="CHEBI:29101"/>
        <dbReference type="ChEBI" id="CHEBI:60039"/>
    </reaction>
</comment>
<evidence type="ECO:0000313" key="16">
    <source>
        <dbReference type="Proteomes" id="UP000263642"/>
    </source>
</evidence>
<dbReference type="GO" id="GO:0015193">
    <property type="term" value="F:L-proline transmembrane transporter activity"/>
    <property type="evidence" value="ECO:0007669"/>
    <property type="project" value="TreeGrafter"/>
</dbReference>
<feature type="transmembrane region" description="Helical" evidence="14">
    <location>
        <begin position="166"/>
        <end position="185"/>
    </location>
</feature>
<dbReference type="Proteomes" id="UP000263642">
    <property type="component" value="Unassembled WGS sequence"/>
</dbReference>
<dbReference type="Gene3D" id="1.20.1730.10">
    <property type="entry name" value="Sodium/glucose cotransporter"/>
    <property type="match status" value="2"/>
</dbReference>
<feature type="transmembrane region" description="Helical" evidence="14">
    <location>
        <begin position="192"/>
        <end position="213"/>
    </location>
</feature>
<evidence type="ECO:0000256" key="8">
    <source>
        <dbReference type="ARBA" id="ARBA00023053"/>
    </source>
</evidence>
<evidence type="ECO:0000256" key="11">
    <source>
        <dbReference type="ARBA" id="ARBA00023201"/>
    </source>
</evidence>
<dbReference type="AlphaFoldDB" id="A0A3D3R579"/>
<comment type="similarity">
    <text evidence="2 13">Belongs to the sodium:solute symporter (SSF) (TC 2.A.21) family.</text>
</comment>
<dbReference type="PANTHER" id="PTHR48086">
    <property type="entry name" value="SODIUM/PROLINE SYMPORTER-RELATED"/>
    <property type="match status" value="1"/>
</dbReference>
<organism evidence="15 16">
    <name type="scientific">Gimesia maris</name>
    <dbReference type="NCBI Taxonomy" id="122"/>
    <lineage>
        <taxon>Bacteria</taxon>
        <taxon>Pseudomonadati</taxon>
        <taxon>Planctomycetota</taxon>
        <taxon>Planctomycetia</taxon>
        <taxon>Planctomycetales</taxon>
        <taxon>Planctomycetaceae</taxon>
        <taxon>Gimesia</taxon>
    </lineage>
</organism>
<dbReference type="PANTHER" id="PTHR48086:SF3">
    <property type="entry name" value="SODIUM_PROLINE SYMPORTER"/>
    <property type="match status" value="1"/>
</dbReference>
<dbReference type="Pfam" id="PF00474">
    <property type="entry name" value="SSF"/>
    <property type="match status" value="2"/>
</dbReference>
<name>A0A3D3R579_9PLAN</name>
<evidence type="ECO:0000256" key="2">
    <source>
        <dbReference type="ARBA" id="ARBA00006434"/>
    </source>
</evidence>
<feature type="transmembrane region" description="Helical" evidence="14">
    <location>
        <begin position="408"/>
        <end position="427"/>
    </location>
</feature>
<feature type="transmembrane region" description="Helical" evidence="14">
    <location>
        <begin position="37"/>
        <end position="59"/>
    </location>
</feature>
<evidence type="ECO:0000256" key="5">
    <source>
        <dbReference type="ARBA" id="ARBA00022692"/>
    </source>
</evidence>
<evidence type="ECO:0000256" key="7">
    <source>
        <dbReference type="ARBA" id="ARBA00022989"/>
    </source>
</evidence>
<evidence type="ECO:0000313" key="15">
    <source>
        <dbReference type="EMBL" id="HCO23746.1"/>
    </source>
</evidence>
<dbReference type="InterPro" id="IPR038377">
    <property type="entry name" value="Na/Glc_symporter_sf"/>
</dbReference>
<evidence type="ECO:0000256" key="10">
    <source>
        <dbReference type="ARBA" id="ARBA00023136"/>
    </source>
</evidence>
<accession>A0A3D3R579</accession>
<feature type="transmembrane region" description="Helical" evidence="14">
    <location>
        <begin position="599"/>
        <end position="617"/>
    </location>
</feature>
<evidence type="ECO:0000256" key="6">
    <source>
        <dbReference type="ARBA" id="ARBA00022847"/>
    </source>
</evidence>
<keyword evidence="11" id="KW-0739">Sodium transport</keyword>
<feature type="transmembrane region" description="Helical" evidence="14">
    <location>
        <begin position="6"/>
        <end position="25"/>
    </location>
</feature>
<keyword evidence="7 14" id="KW-1133">Transmembrane helix</keyword>
<evidence type="ECO:0000256" key="4">
    <source>
        <dbReference type="ARBA" id="ARBA00022475"/>
    </source>
</evidence>
<dbReference type="CDD" id="cd10322">
    <property type="entry name" value="SLC5sbd"/>
    <property type="match status" value="1"/>
</dbReference>
<feature type="transmembrane region" description="Helical" evidence="14">
    <location>
        <begin position="497"/>
        <end position="524"/>
    </location>
</feature>
<evidence type="ECO:0000256" key="12">
    <source>
        <dbReference type="ARBA" id="ARBA00033708"/>
    </source>
</evidence>